<feature type="binding site" evidence="8">
    <location>
        <position position="157"/>
    </location>
    <ligand>
        <name>[4Fe-4S] cluster</name>
        <dbReference type="ChEBI" id="CHEBI:49883"/>
        <label>2</label>
        <note>4Fe-4S-S-AdoMet</note>
    </ligand>
</feature>
<dbReference type="EC" id="2.8.4.4" evidence="8"/>
<keyword evidence="3 8" id="KW-0808">Transferase</keyword>
<dbReference type="SFLD" id="SFLDF00274">
    <property type="entry name" value="ribosomal_protein_S12_methylth"/>
    <property type="match status" value="1"/>
</dbReference>
<keyword evidence="11" id="KW-0687">Ribonucleoprotein</keyword>
<comment type="similarity">
    <text evidence="8">Belongs to the methylthiotransferase family. RimO subfamily.</text>
</comment>
<evidence type="ECO:0000259" key="9">
    <source>
        <dbReference type="PROSITE" id="PS51449"/>
    </source>
</evidence>
<dbReference type="InterPro" id="IPR020612">
    <property type="entry name" value="Methylthiotransferase_CS"/>
</dbReference>
<dbReference type="GO" id="GO:0035599">
    <property type="term" value="F:aspartic acid methylthiotransferase activity"/>
    <property type="evidence" value="ECO:0007669"/>
    <property type="project" value="TreeGrafter"/>
</dbReference>
<dbReference type="Pfam" id="PF00919">
    <property type="entry name" value="UPF0004"/>
    <property type="match status" value="1"/>
</dbReference>
<keyword evidence="2 8" id="KW-0963">Cytoplasm</keyword>
<keyword evidence="4 8" id="KW-0949">S-adenosyl-L-methionine</keyword>
<dbReference type="FunFam" id="3.80.30.20:FF:000001">
    <property type="entry name" value="tRNA-2-methylthio-N(6)-dimethylallyladenosine synthase 2"/>
    <property type="match status" value="1"/>
</dbReference>
<dbReference type="HAMAP" id="MF_01865">
    <property type="entry name" value="MTTase_RimO"/>
    <property type="match status" value="1"/>
</dbReference>
<dbReference type="InterPro" id="IPR005840">
    <property type="entry name" value="Ribosomal_uS12_MeSTrfase_RimO"/>
</dbReference>
<dbReference type="Gene3D" id="3.40.50.12160">
    <property type="entry name" value="Methylthiotransferase, N-terminal domain"/>
    <property type="match status" value="1"/>
</dbReference>
<evidence type="ECO:0000256" key="5">
    <source>
        <dbReference type="ARBA" id="ARBA00022723"/>
    </source>
</evidence>
<dbReference type="GO" id="GO:0005840">
    <property type="term" value="C:ribosome"/>
    <property type="evidence" value="ECO:0007669"/>
    <property type="project" value="UniProtKB-KW"/>
</dbReference>
<dbReference type="PROSITE" id="PS51918">
    <property type="entry name" value="RADICAL_SAM"/>
    <property type="match status" value="1"/>
</dbReference>
<protein>
    <recommendedName>
        <fullName evidence="8">Ribosomal protein uS12 methylthiotransferase RimO</fullName>
        <shortName evidence="8">uS12 MTTase</shortName>
        <shortName evidence="8">uS12 methylthiotransferase</shortName>
        <ecNumber evidence="8">2.8.4.4</ecNumber>
    </recommendedName>
    <alternativeName>
        <fullName evidence="8">Ribosomal protein uS12 (aspartate-C(3))-methylthiotransferase</fullName>
    </alternativeName>
    <alternativeName>
        <fullName evidence="8">Ribosome maturation factor RimO</fullName>
    </alternativeName>
</protein>
<dbReference type="NCBIfam" id="TIGR01125">
    <property type="entry name" value="30S ribosomal protein S12 methylthiotransferase RimO"/>
    <property type="match status" value="1"/>
</dbReference>
<dbReference type="GO" id="GO:0005829">
    <property type="term" value="C:cytosol"/>
    <property type="evidence" value="ECO:0007669"/>
    <property type="project" value="TreeGrafter"/>
</dbReference>
<dbReference type="Proteomes" id="UP000178086">
    <property type="component" value="Unassembled WGS sequence"/>
</dbReference>
<evidence type="ECO:0000256" key="8">
    <source>
        <dbReference type="HAMAP-Rule" id="MF_01865"/>
    </source>
</evidence>
<dbReference type="InterPro" id="IPR058240">
    <property type="entry name" value="rSAM_sf"/>
</dbReference>
<organism evidence="11 12">
    <name type="scientific">Candidatus Aquicultor primus</name>
    <dbReference type="NCBI Taxonomy" id="1797195"/>
    <lineage>
        <taxon>Bacteria</taxon>
        <taxon>Bacillati</taxon>
        <taxon>Actinomycetota</taxon>
        <taxon>Candidatus Aquicultoria</taxon>
        <taxon>Candidatus Aquicultorales</taxon>
        <taxon>Candidatus Aquicultoraceae</taxon>
        <taxon>Candidatus Aquicultor</taxon>
    </lineage>
</organism>
<evidence type="ECO:0000313" key="12">
    <source>
        <dbReference type="Proteomes" id="UP000178086"/>
    </source>
</evidence>
<feature type="binding site" evidence="8">
    <location>
        <position position="160"/>
    </location>
    <ligand>
        <name>[4Fe-4S] cluster</name>
        <dbReference type="ChEBI" id="CHEBI:49883"/>
        <label>2</label>
        <note>4Fe-4S-S-AdoMet</note>
    </ligand>
</feature>
<dbReference type="PANTHER" id="PTHR43837:SF1">
    <property type="entry name" value="RIBOSOMAL PROTEIN US12 METHYLTHIOTRANSFERASE RIMO"/>
    <property type="match status" value="1"/>
</dbReference>
<dbReference type="PROSITE" id="PS51449">
    <property type="entry name" value="MTTASE_N"/>
    <property type="match status" value="1"/>
</dbReference>
<keyword evidence="1 8" id="KW-0004">4Fe-4S</keyword>
<dbReference type="InterPro" id="IPR012340">
    <property type="entry name" value="NA-bd_OB-fold"/>
</dbReference>
<evidence type="ECO:0000256" key="4">
    <source>
        <dbReference type="ARBA" id="ARBA00022691"/>
    </source>
</evidence>
<keyword evidence="7 8" id="KW-0411">Iron-sulfur</keyword>
<accession>A0A1F2ULC6</accession>
<dbReference type="GO" id="GO:0051539">
    <property type="term" value="F:4 iron, 4 sulfur cluster binding"/>
    <property type="evidence" value="ECO:0007669"/>
    <property type="project" value="UniProtKB-UniRule"/>
</dbReference>
<evidence type="ECO:0000256" key="7">
    <source>
        <dbReference type="ARBA" id="ARBA00023014"/>
    </source>
</evidence>
<comment type="subcellular location">
    <subcellularLocation>
        <location evidence="8">Cytoplasm</location>
    </subcellularLocation>
</comment>
<feature type="binding site" evidence="8">
    <location>
        <position position="48"/>
    </location>
    <ligand>
        <name>[4Fe-4S] cluster</name>
        <dbReference type="ChEBI" id="CHEBI:49883"/>
        <label>1</label>
    </ligand>
</feature>
<proteinExistence type="inferred from homology"/>
<evidence type="ECO:0000256" key="6">
    <source>
        <dbReference type="ARBA" id="ARBA00023004"/>
    </source>
</evidence>
<feature type="binding site" evidence="8">
    <location>
        <position position="82"/>
    </location>
    <ligand>
        <name>[4Fe-4S] cluster</name>
        <dbReference type="ChEBI" id="CHEBI:49883"/>
        <label>1</label>
    </ligand>
</feature>
<dbReference type="PANTHER" id="PTHR43837">
    <property type="entry name" value="RIBOSOMAL PROTEIN S12 METHYLTHIOTRANSFERASE RIMO"/>
    <property type="match status" value="1"/>
</dbReference>
<dbReference type="InterPro" id="IPR007197">
    <property type="entry name" value="rSAM"/>
</dbReference>
<evidence type="ECO:0000256" key="1">
    <source>
        <dbReference type="ARBA" id="ARBA00022485"/>
    </source>
</evidence>
<dbReference type="Pfam" id="PF18693">
    <property type="entry name" value="TRAM_2"/>
    <property type="match status" value="1"/>
</dbReference>
<keyword evidence="6 8" id="KW-0408">Iron</keyword>
<feature type="domain" description="MTTase N-terminal" evidence="9">
    <location>
        <begin position="3"/>
        <end position="119"/>
    </location>
</feature>
<dbReference type="SUPFAM" id="SSF102114">
    <property type="entry name" value="Radical SAM enzymes"/>
    <property type="match status" value="1"/>
</dbReference>
<dbReference type="InterPro" id="IPR038135">
    <property type="entry name" value="Methylthiotransferase_N_sf"/>
</dbReference>
<keyword evidence="5 8" id="KW-0479">Metal-binding</keyword>
<dbReference type="GO" id="GO:0046872">
    <property type="term" value="F:metal ion binding"/>
    <property type="evidence" value="ECO:0007669"/>
    <property type="project" value="UniProtKB-KW"/>
</dbReference>
<dbReference type="InterPro" id="IPR013848">
    <property type="entry name" value="Methylthiotransferase_N"/>
</dbReference>
<dbReference type="InterPro" id="IPR006638">
    <property type="entry name" value="Elp3/MiaA/NifB-like_rSAM"/>
</dbReference>
<evidence type="ECO:0000256" key="2">
    <source>
        <dbReference type="ARBA" id="ARBA00022490"/>
    </source>
</evidence>
<evidence type="ECO:0000259" key="10">
    <source>
        <dbReference type="PROSITE" id="PS51918"/>
    </source>
</evidence>
<dbReference type="SFLD" id="SFLDS00029">
    <property type="entry name" value="Radical_SAM"/>
    <property type="match status" value="1"/>
</dbReference>
<comment type="catalytic activity">
    <reaction evidence="8">
        <text>L-aspartate(89)-[ribosomal protein uS12]-hydrogen + (sulfur carrier)-SH + AH2 + 2 S-adenosyl-L-methionine = 3-methylsulfanyl-L-aspartate(89)-[ribosomal protein uS12]-hydrogen + (sulfur carrier)-H + 5'-deoxyadenosine + L-methionine + A + S-adenosyl-L-homocysteine + 2 H(+)</text>
        <dbReference type="Rhea" id="RHEA:37087"/>
        <dbReference type="Rhea" id="RHEA-COMP:10460"/>
        <dbReference type="Rhea" id="RHEA-COMP:10461"/>
        <dbReference type="Rhea" id="RHEA-COMP:14737"/>
        <dbReference type="Rhea" id="RHEA-COMP:14739"/>
        <dbReference type="ChEBI" id="CHEBI:13193"/>
        <dbReference type="ChEBI" id="CHEBI:15378"/>
        <dbReference type="ChEBI" id="CHEBI:17319"/>
        <dbReference type="ChEBI" id="CHEBI:17499"/>
        <dbReference type="ChEBI" id="CHEBI:29917"/>
        <dbReference type="ChEBI" id="CHEBI:29961"/>
        <dbReference type="ChEBI" id="CHEBI:57844"/>
        <dbReference type="ChEBI" id="CHEBI:57856"/>
        <dbReference type="ChEBI" id="CHEBI:59789"/>
        <dbReference type="ChEBI" id="CHEBI:64428"/>
        <dbReference type="ChEBI" id="CHEBI:73599"/>
        <dbReference type="EC" id="2.8.4.4"/>
    </reaction>
</comment>
<feature type="binding site" evidence="8">
    <location>
        <position position="12"/>
    </location>
    <ligand>
        <name>[4Fe-4S] cluster</name>
        <dbReference type="ChEBI" id="CHEBI:49883"/>
        <label>1</label>
    </ligand>
</feature>
<keyword evidence="11" id="KW-0689">Ribosomal protein</keyword>
<dbReference type="SMART" id="SM00729">
    <property type="entry name" value="Elp3"/>
    <property type="match status" value="1"/>
</dbReference>
<evidence type="ECO:0000313" key="11">
    <source>
        <dbReference type="EMBL" id="OFW31815.1"/>
    </source>
</evidence>
<feature type="binding site" evidence="8">
    <location>
        <position position="153"/>
    </location>
    <ligand>
        <name>[4Fe-4S] cluster</name>
        <dbReference type="ChEBI" id="CHEBI:49883"/>
        <label>2</label>
        <note>4Fe-4S-S-AdoMet</note>
    </ligand>
</feature>
<feature type="domain" description="Radical SAM core" evidence="10">
    <location>
        <begin position="139"/>
        <end position="371"/>
    </location>
</feature>
<dbReference type="AlphaFoldDB" id="A0A1F2ULC6"/>
<reference evidence="11 12" key="1">
    <citation type="journal article" date="2016" name="Nat. Commun.">
        <title>Thousands of microbial genomes shed light on interconnected biogeochemical processes in an aquifer system.</title>
        <authorList>
            <person name="Anantharaman K."/>
            <person name="Brown C.T."/>
            <person name="Hug L.A."/>
            <person name="Sharon I."/>
            <person name="Castelle C.J."/>
            <person name="Probst A.J."/>
            <person name="Thomas B.C."/>
            <person name="Singh A."/>
            <person name="Wilkins M.J."/>
            <person name="Karaoz U."/>
            <person name="Brodie E.L."/>
            <person name="Williams K.H."/>
            <person name="Hubbard S.S."/>
            <person name="Banfield J.F."/>
        </authorList>
    </citation>
    <scope>NUCLEOTIDE SEQUENCE [LARGE SCALE GENOMIC DNA]</scope>
</reference>
<comment type="caution">
    <text evidence="11">The sequence shown here is derived from an EMBL/GenBank/DDBJ whole genome shotgun (WGS) entry which is preliminary data.</text>
</comment>
<dbReference type="SFLD" id="SFLDG01061">
    <property type="entry name" value="methylthiotransferase"/>
    <property type="match status" value="1"/>
</dbReference>
<dbReference type="CDD" id="cd01335">
    <property type="entry name" value="Radical_SAM"/>
    <property type="match status" value="1"/>
</dbReference>
<dbReference type="GO" id="GO:0035600">
    <property type="term" value="P:tRNA methylthiolation"/>
    <property type="evidence" value="ECO:0007669"/>
    <property type="project" value="UniProtKB-ARBA"/>
</dbReference>
<dbReference type="Gene3D" id="2.40.50.140">
    <property type="entry name" value="Nucleic acid-binding proteins"/>
    <property type="match status" value="1"/>
</dbReference>
<dbReference type="PROSITE" id="PS01278">
    <property type="entry name" value="MTTASE_RADICAL"/>
    <property type="match status" value="1"/>
</dbReference>
<dbReference type="Gene3D" id="3.80.30.20">
    <property type="entry name" value="tm_1862 like domain"/>
    <property type="match status" value="1"/>
</dbReference>
<dbReference type="EMBL" id="MELI01000111">
    <property type="protein sequence ID" value="OFW31815.1"/>
    <property type="molecule type" value="Genomic_DNA"/>
</dbReference>
<dbReference type="GO" id="GO:0103039">
    <property type="term" value="F:protein methylthiotransferase activity"/>
    <property type="evidence" value="ECO:0007669"/>
    <property type="project" value="UniProtKB-EC"/>
</dbReference>
<dbReference type="InterPro" id="IPR002792">
    <property type="entry name" value="TRAM_dom"/>
</dbReference>
<sequence length="452" mass="50140">MSNKVAIITLGCAKNTVDSEHIKRSLLDKGLEVTEQPETADHIIINTCGFIEAAKQESINTIIEAVGMKRHDRPIKVIVTGCLAQRYYKELSEEIPEIDALIGIAGEFDIAGMLADGAFKVTTPDSPVRDFSRYPGRSLSGLPYAYLQIADGCDNWCAYCAIPQIRGRFRSKPFETVLNEARMLDESGVTEIDLIAQDTSRYGADLYGRLRLPDLLDGLAGFMNIRWVRLLYLQPQNINDDLIEAIKANKLVVPYLDIPFQHASPAILKAMNRNGSGDAFLEQIARLRRMLPEIALRSSVILGFPGETDDDFSMLADFVEKAQLDHLGIFEYSVEEGTAAADIEAKIPLELITERYHQLTALQDSIGQWRNEQRDGCVFDVLVERQIEPGVYEGRGYWQAPEVDGSIFISDKAAPPEINAGRIPLAGDIVKVTIDEFDGCDHHGRLISGPGK</sequence>
<dbReference type="InterPro" id="IPR005839">
    <property type="entry name" value="Methylthiotransferase"/>
</dbReference>
<comment type="function">
    <text evidence="8">Catalyzes the methylthiolation of an aspartic acid residue of ribosomal protein uS12.</text>
</comment>
<dbReference type="NCBIfam" id="TIGR00089">
    <property type="entry name" value="MiaB/RimO family radical SAM methylthiotransferase"/>
    <property type="match status" value="1"/>
</dbReference>
<evidence type="ECO:0000256" key="3">
    <source>
        <dbReference type="ARBA" id="ARBA00022679"/>
    </source>
</evidence>
<dbReference type="InterPro" id="IPR023404">
    <property type="entry name" value="rSAM_horseshoe"/>
</dbReference>
<name>A0A1F2ULC6_9ACTN</name>
<dbReference type="SFLD" id="SFLDG01082">
    <property type="entry name" value="B12-binding_domain_containing"/>
    <property type="match status" value="1"/>
</dbReference>
<gene>
    <name evidence="8" type="primary">rimO</name>
    <name evidence="11" type="ORF">A2074_08940</name>
</gene>
<comment type="cofactor">
    <cofactor evidence="8">
        <name>[4Fe-4S] cluster</name>
        <dbReference type="ChEBI" id="CHEBI:49883"/>
    </cofactor>
    <text evidence="8">Binds 2 [4Fe-4S] clusters. One cluster is coordinated with 3 cysteines and an exchangeable S-adenosyl-L-methionine.</text>
</comment>
<dbReference type="Pfam" id="PF04055">
    <property type="entry name" value="Radical_SAM"/>
    <property type="match status" value="1"/>
</dbReference>